<evidence type="ECO:0000313" key="2">
    <source>
        <dbReference type="EMBL" id="WFF79067.1"/>
    </source>
</evidence>
<proteinExistence type="predicted"/>
<feature type="signal peptide" evidence="1">
    <location>
        <begin position="1"/>
        <end position="19"/>
    </location>
</feature>
<dbReference type="RefSeq" id="WP_128422682.1">
    <property type="nucleotide sequence ID" value="NZ_CP017420.1"/>
</dbReference>
<dbReference type="EMBL" id="CP120956">
    <property type="protein sequence ID" value="WFF79067.1"/>
    <property type="molecule type" value="Genomic_DNA"/>
</dbReference>
<protein>
    <submittedName>
        <fullName evidence="2">Uncharacterized protein</fullName>
    </submittedName>
</protein>
<gene>
    <name evidence="2" type="ORF">PYR84_19230</name>
</gene>
<dbReference type="Proteomes" id="UP001219066">
    <property type="component" value="Chromosome"/>
</dbReference>
<feature type="chain" id="PRO_5043948850" evidence="1">
    <location>
        <begin position="20"/>
        <end position="156"/>
    </location>
</feature>
<accession>A0AAX3SG89</accession>
<evidence type="ECO:0000313" key="3">
    <source>
        <dbReference type="Proteomes" id="UP001219066"/>
    </source>
</evidence>
<reference evidence="2" key="1">
    <citation type="submission" date="2023-03" db="EMBL/GenBank/DDBJ databases">
        <title>Synergistic degradation of erythromycin by symbiotic bacteria Ery-6A and Ery-6B and application in simulated water remediation.</title>
        <authorList>
            <person name="Xu S."/>
        </authorList>
    </citation>
    <scope>NUCLEOTIDE SEQUENCE</scope>
    <source>
        <strain evidence="2">Ery-6A</strain>
    </source>
</reference>
<organism evidence="2 3">
    <name type="scientific">Delftia tsuruhatensis</name>
    <dbReference type="NCBI Taxonomy" id="180282"/>
    <lineage>
        <taxon>Bacteria</taxon>
        <taxon>Pseudomonadati</taxon>
        <taxon>Pseudomonadota</taxon>
        <taxon>Betaproteobacteria</taxon>
        <taxon>Burkholderiales</taxon>
        <taxon>Comamonadaceae</taxon>
        <taxon>Delftia</taxon>
    </lineage>
</organism>
<keyword evidence="1" id="KW-0732">Signal</keyword>
<dbReference type="AlphaFoldDB" id="A0AAX3SG89"/>
<sequence>MKNYLIFFLLIFVALQARSQVDLEVNFIDCGENGSINIRHAIRNNTDSDKVIYDFAAPWSPSDYGVRYYAYARKDKPKNIKQDFFDYGSGKEIRLKKGDLVERNVNISPYLGEMSKENENEDIYIFWFYNFITINSDYKRKSNGFFVIPKNCYKNR</sequence>
<name>A0AAX3SG89_9BURK</name>
<evidence type="ECO:0000256" key="1">
    <source>
        <dbReference type="SAM" id="SignalP"/>
    </source>
</evidence>